<keyword evidence="3" id="KW-1185">Reference proteome</keyword>
<evidence type="ECO:0000313" key="2">
    <source>
        <dbReference type="EMBL" id="GLK10197.1"/>
    </source>
</evidence>
<accession>A0A9W6MDK5</accession>
<dbReference type="RefSeq" id="WP_271218636.1">
    <property type="nucleotide sequence ID" value="NZ_BAAAVD010000042.1"/>
</dbReference>
<dbReference type="InterPro" id="IPR037883">
    <property type="entry name" value="Knr4/Smi1-like_sf"/>
</dbReference>
<feature type="domain" description="Knr4/Smi1-like" evidence="1">
    <location>
        <begin position="60"/>
        <end position="185"/>
    </location>
</feature>
<evidence type="ECO:0000313" key="3">
    <source>
        <dbReference type="Proteomes" id="UP001143474"/>
    </source>
</evidence>
<reference evidence="2" key="2">
    <citation type="submission" date="2023-01" db="EMBL/GenBank/DDBJ databases">
        <authorList>
            <person name="Sun Q."/>
            <person name="Evtushenko L."/>
        </authorList>
    </citation>
    <scope>NUCLEOTIDE SEQUENCE</scope>
    <source>
        <strain evidence="2">VKM Ac-2007</strain>
    </source>
</reference>
<dbReference type="SUPFAM" id="SSF160631">
    <property type="entry name" value="SMI1/KNR4-like"/>
    <property type="match status" value="1"/>
</dbReference>
<dbReference type="EMBL" id="BSEV01000007">
    <property type="protein sequence ID" value="GLK10197.1"/>
    <property type="molecule type" value="Genomic_DNA"/>
</dbReference>
<reference evidence="2" key="1">
    <citation type="journal article" date="2014" name="Int. J. Syst. Evol. Microbiol.">
        <title>Complete genome sequence of Corynebacterium casei LMG S-19264T (=DSM 44701T), isolated from a smear-ripened cheese.</title>
        <authorList>
            <consortium name="US DOE Joint Genome Institute (JGI-PGF)"/>
            <person name="Walter F."/>
            <person name="Albersmeier A."/>
            <person name="Kalinowski J."/>
            <person name="Ruckert C."/>
        </authorList>
    </citation>
    <scope>NUCLEOTIDE SEQUENCE</scope>
    <source>
        <strain evidence="2">VKM Ac-2007</strain>
    </source>
</reference>
<sequence length="211" mass="24329">MTDPKDTRALCRTFSSHSKRDIFFTVSARYAWSERFPARHPVIEGSDRPAVSPLGDLYSPAAEAEVRELEERLGAELPTSYRRFLLFANGWGSDDDCRLLRVEEIGWLRDVDPSVAESWSAPKPENSWSVPDELYFVYGPEQDSIHYRGEYVPDTLLAGYWDDGVALLNPHVKTPEGEWEAWYLAPWLPGAMRYRSFWDLAMDELRMRYAG</sequence>
<dbReference type="Pfam" id="PF09346">
    <property type="entry name" value="SMI1_KNR4"/>
    <property type="match status" value="1"/>
</dbReference>
<dbReference type="Proteomes" id="UP001143474">
    <property type="component" value="Unassembled WGS sequence"/>
</dbReference>
<dbReference type="InterPro" id="IPR018958">
    <property type="entry name" value="Knr4/Smi1-like_dom"/>
</dbReference>
<dbReference type="AlphaFoldDB" id="A0A9W6MDK5"/>
<organism evidence="2 3">
    <name type="scientific">Streptosporangium carneum</name>
    <dbReference type="NCBI Taxonomy" id="47481"/>
    <lineage>
        <taxon>Bacteria</taxon>
        <taxon>Bacillati</taxon>
        <taxon>Actinomycetota</taxon>
        <taxon>Actinomycetes</taxon>
        <taxon>Streptosporangiales</taxon>
        <taxon>Streptosporangiaceae</taxon>
        <taxon>Streptosporangium</taxon>
    </lineage>
</organism>
<name>A0A9W6MDK5_9ACTN</name>
<gene>
    <name evidence="2" type="ORF">GCM10017600_36030</name>
</gene>
<dbReference type="Gene3D" id="3.40.1580.10">
    <property type="entry name" value="SMI1/KNR4-like"/>
    <property type="match status" value="1"/>
</dbReference>
<protein>
    <recommendedName>
        <fullName evidence="1">Knr4/Smi1-like domain-containing protein</fullName>
    </recommendedName>
</protein>
<proteinExistence type="predicted"/>
<comment type="caution">
    <text evidence="2">The sequence shown here is derived from an EMBL/GenBank/DDBJ whole genome shotgun (WGS) entry which is preliminary data.</text>
</comment>
<evidence type="ECO:0000259" key="1">
    <source>
        <dbReference type="SMART" id="SM00860"/>
    </source>
</evidence>
<dbReference type="SMART" id="SM00860">
    <property type="entry name" value="SMI1_KNR4"/>
    <property type="match status" value="1"/>
</dbReference>